<protein>
    <recommendedName>
        <fullName evidence="3">Integrase catalytic domain-containing protein</fullName>
    </recommendedName>
</protein>
<dbReference type="GO" id="GO:0003676">
    <property type="term" value="F:nucleic acid binding"/>
    <property type="evidence" value="ECO:0007669"/>
    <property type="project" value="InterPro"/>
</dbReference>
<dbReference type="InterPro" id="IPR012337">
    <property type="entry name" value="RNaseH-like_sf"/>
</dbReference>
<reference evidence="1 2" key="1">
    <citation type="submission" date="2019-12" db="EMBL/GenBank/DDBJ databases">
        <authorList>
            <person name="Scholz U."/>
            <person name="Mascher M."/>
            <person name="Fiebig A."/>
        </authorList>
    </citation>
    <scope>NUCLEOTIDE SEQUENCE</scope>
</reference>
<proteinExistence type="predicted"/>
<dbReference type="PANTHER" id="PTHR34072">
    <property type="entry name" value="ENZYMATIC POLYPROTEIN-RELATED"/>
    <property type="match status" value="1"/>
</dbReference>
<dbReference type="AlphaFoldDB" id="A0A7I8JK34"/>
<name>A0A7I8JK34_SPIIN</name>
<organism evidence="1">
    <name type="scientific">Spirodela intermedia</name>
    <name type="common">Intermediate duckweed</name>
    <dbReference type="NCBI Taxonomy" id="51605"/>
    <lineage>
        <taxon>Eukaryota</taxon>
        <taxon>Viridiplantae</taxon>
        <taxon>Streptophyta</taxon>
        <taxon>Embryophyta</taxon>
        <taxon>Tracheophyta</taxon>
        <taxon>Spermatophyta</taxon>
        <taxon>Magnoliopsida</taxon>
        <taxon>Liliopsida</taxon>
        <taxon>Araceae</taxon>
        <taxon>Lemnoideae</taxon>
        <taxon>Spirodela</taxon>
    </lineage>
</organism>
<sequence length="121" mass="13671">MVDGGASHNYICRHLAARLQLPMSKTQPYRITLGDNCTTFCDRVCCDYSHFSLFKHMFAAVDVAAVFSRDIVHLYGFPLSIVIDRGSVFTGAFWRELHALQGTSFKMNSAYHPEMDGQMEV</sequence>
<dbReference type="PANTHER" id="PTHR34072:SF55">
    <property type="entry name" value="DNA_RNA POLYMERASES SUPERFAMILY PROTEIN"/>
    <property type="match status" value="1"/>
</dbReference>
<evidence type="ECO:0000313" key="2">
    <source>
        <dbReference type="Proteomes" id="UP001189122"/>
    </source>
</evidence>
<dbReference type="InterPro" id="IPR036397">
    <property type="entry name" value="RNaseH_sf"/>
</dbReference>
<accession>A0A7I8JK34</accession>
<gene>
    <name evidence="1" type="ORF">SI7747_13016624</name>
</gene>
<dbReference type="SUPFAM" id="SSF53098">
    <property type="entry name" value="Ribonuclease H-like"/>
    <property type="match status" value="1"/>
</dbReference>
<keyword evidence="2" id="KW-1185">Reference proteome</keyword>
<dbReference type="EMBL" id="LR743600">
    <property type="protein sequence ID" value="CAA2630978.1"/>
    <property type="molecule type" value="Genomic_DNA"/>
</dbReference>
<dbReference type="Gene3D" id="3.30.420.10">
    <property type="entry name" value="Ribonuclease H-like superfamily/Ribonuclease H"/>
    <property type="match status" value="1"/>
</dbReference>
<evidence type="ECO:0000313" key="1">
    <source>
        <dbReference type="EMBL" id="CAA2630978.1"/>
    </source>
</evidence>
<evidence type="ECO:0008006" key="3">
    <source>
        <dbReference type="Google" id="ProtNLM"/>
    </source>
</evidence>
<dbReference type="EMBL" id="CACRZD030000013">
    <property type="protein sequence ID" value="CAA6670221.1"/>
    <property type="molecule type" value="Genomic_DNA"/>
</dbReference>
<dbReference type="Proteomes" id="UP001189122">
    <property type="component" value="Unassembled WGS sequence"/>
</dbReference>